<dbReference type="PRINTS" id="PR00682">
    <property type="entry name" value="IPNSYNTHASE"/>
</dbReference>
<evidence type="ECO:0000256" key="8">
    <source>
        <dbReference type="ARBA" id="ARBA00031282"/>
    </source>
</evidence>
<keyword evidence="11" id="KW-0479">Metal-binding</keyword>
<evidence type="ECO:0000256" key="11">
    <source>
        <dbReference type="RuleBase" id="RU003682"/>
    </source>
</evidence>
<dbReference type="EC" id="1.14.20.7" evidence="3"/>
<evidence type="ECO:0000256" key="7">
    <source>
        <dbReference type="ARBA" id="ARBA00031011"/>
    </source>
</evidence>
<dbReference type="InterPro" id="IPR027443">
    <property type="entry name" value="IPNS-like_sf"/>
</dbReference>
<dbReference type="SUPFAM" id="SSF51197">
    <property type="entry name" value="Clavaminate synthase-like"/>
    <property type="match status" value="1"/>
</dbReference>
<dbReference type="GO" id="GO:0102276">
    <property type="term" value="F:2-oxoglutarate oxygenase/decarboxylase (ethylene-forming) activity"/>
    <property type="evidence" value="ECO:0007669"/>
    <property type="project" value="UniProtKB-EC"/>
</dbReference>
<reference evidence="14" key="1">
    <citation type="submission" date="2017-05" db="EMBL/GenBank/DDBJ databases">
        <title>Complete and WGS of Bordetella genogroups.</title>
        <authorList>
            <person name="Spilker T."/>
            <person name="Lipuma J."/>
        </authorList>
    </citation>
    <scope>NUCLEOTIDE SEQUENCE [LARGE SCALE GENOMIC DNA]</scope>
    <source>
        <strain evidence="14">AU16122</strain>
    </source>
</reference>
<dbReference type="InterPro" id="IPR026992">
    <property type="entry name" value="DIOX_N"/>
</dbReference>
<dbReference type="InterPro" id="IPR050231">
    <property type="entry name" value="Iron_ascorbate_oxido_reductase"/>
</dbReference>
<name>A0A261SJ03_9BORD</name>
<dbReference type="InterPro" id="IPR005123">
    <property type="entry name" value="Oxoglu/Fe-dep_dioxygenase_dom"/>
</dbReference>
<evidence type="ECO:0000313" key="14">
    <source>
        <dbReference type="Proteomes" id="UP000216020"/>
    </source>
</evidence>
<comment type="catalytic activity">
    <reaction evidence="10">
        <text>L-arginine + 2-oxoglutarate + O2 = guanidine + L-glutamate 5-semialdehyde + succinate + CO2</text>
        <dbReference type="Rhea" id="RHEA:31535"/>
        <dbReference type="ChEBI" id="CHEBI:15379"/>
        <dbReference type="ChEBI" id="CHEBI:16526"/>
        <dbReference type="ChEBI" id="CHEBI:16810"/>
        <dbReference type="ChEBI" id="CHEBI:30031"/>
        <dbReference type="ChEBI" id="CHEBI:30087"/>
        <dbReference type="ChEBI" id="CHEBI:32682"/>
        <dbReference type="ChEBI" id="CHEBI:58066"/>
        <dbReference type="EC" id="1.14.20.7"/>
    </reaction>
</comment>
<dbReference type="Gene3D" id="2.60.120.330">
    <property type="entry name" value="B-lactam Antibiotic, Isopenicillin N Synthase, Chain"/>
    <property type="match status" value="1"/>
</dbReference>
<evidence type="ECO:0000256" key="1">
    <source>
        <dbReference type="ARBA" id="ARBA00001954"/>
    </source>
</evidence>
<dbReference type="Pfam" id="PF14226">
    <property type="entry name" value="DIOX_N"/>
    <property type="match status" value="1"/>
</dbReference>
<keyword evidence="6" id="KW-0266">Ethylene biosynthesis</keyword>
<comment type="caution">
    <text evidence="13">The sequence shown here is derived from an EMBL/GenBank/DDBJ whole genome shotgun (WGS) entry which is preliminary data.</text>
</comment>
<dbReference type="Pfam" id="PF03171">
    <property type="entry name" value="2OG-FeII_Oxy"/>
    <property type="match status" value="1"/>
</dbReference>
<comment type="cofactor">
    <cofactor evidence="1">
        <name>Fe(2+)</name>
        <dbReference type="ChEBI" id="CHEBI:29033"/>
    </cofactor>
</comment>
<organism evidence="13 14">
    <name type="scientific">Bordetella genomosp. 10</name>
    <dbReference type="NCBI Taxonomy" id="1416804"/>
    <lineage>
        <taxon>Bacteria</taxon>
        <taxon>Pseudomonadati</taxon>
        <taxon>Pseudomonadota</taxon>
        <taxon>Betaproteobacteria</taxon>
        <taxon>Burkholderiales</taxon>
        <taxon>Alcaligenaceae</taxon>
        <taxon>Bordetella</taxon>
    </lineage>
</organism>
<gene>
    <name evidence="13" type="ORF">CAL29_03140</name>
</gene>
<dbReference type="OrthoDB" id="21825at2"/>
<keyword evidence="11" id="KW-0560">Oxidoreductase</keyword>
<dbReference type="PROSITE" id="PS51471">
    <property type="entry name" value="FE2OG_OXY"/>
    <property type="match status" value="1"/>
</dbReference>
<dbReference type="GO" id="GO:0046872">
    <property type="term" value="F:metal ion binding"/>
    <property type="evidence" value="ECO:0007669"/>
    <property type="project" value="UniProtKB-KW"/>
</dbReference>
<dbReference type="AlphaFoldDB" id="A0A261SJ03"/>
<dbReference type="EMBL" id="NEVM01000001">
    <property type="protein sequence ID" value="OZI37419.1"/>
    <property type="molecule type" value="Genomic_DNA"/>
</dbReference>
<dbReference type="Proteomes" id="UP000216020">
    <property type="component" value="Unassembled WGS sequence"/>
</dbReference>
<proteinExistence type="inferred from homology"/>
<dbReference type="EC" id="1.13.12.19" evidence="4"/>
<evidence type="ECO:0000259" key="12">
    <source>
        <dbReference type="PROSITE" id="PS51471"/>
    </source>
</evidence>
<evidence type="ECO:0000256" key="2">
    <source>
        <dbReference type="ARBA" id="ARBA00004767"/>
    </source>
</evidence>
<evidence type="ECO:0000256" key="4">
    <source>
        <dbReference type="ARBA" id="ARBA00012531"/>
    </source>
</evidence>
<dbReference type="InterPro" id="IPR044861">
    <property type="entry name" value="IPNS-like_FE2OG_OXY"/>
</dbReference>
<evidence type="ECO:0000256" key="6">
    <source>
        <dbReference type="ARBA" id="ARBA00022666"/>
    </source>
</evidence>
<evidence type="ECO:0000256" key="3">
    <source>
        <dbReference type="ARBA" id="ARBA00012293"/>
    </source>
</evidence>
<evidence type="ECO:0000256" key="5">
    <source>
        <dbReference type="ARBA" id="ARBA00019045"/>
    </source>
</evidence>
<evidence type="ECO:0000313" key="13">
    <source>
        <dbReference type="EMBL" id="OZI37419.1"/>
    </source>
</evidence>
<comment type="pathway">
    <text evidence="2">Alkene biosynthesis; ethylene biosynthesis via 2-oxoglutarate.</text>
</comment>
<comment type="similarity">
    <text evidence="11">Belongs to the iron/ascorbate-dependent oxidoreductase family.</text>
</comment>
<dbReference type="GO" id="GO:0009693">
    <property type="term" value="P:ethylene biosynthetic process"/>
    <property type="evidence" value="ECO:0007669"/>
    <property type="project" value="UniProtKB-KW"/>
</dbReference>
<protein>
    <recommendedName>
        <fullName evidence="5">2-oxoglutarate-dependent ethylene/succinate-forming enzyme</fullName>
        <ecNumber evidence="4">1.13.12.19</ecNumber>
        <ecNumber evidence="3">1.14.20.7</ecNumber>
    </recommendedName>
    <alternativeName>
        <fullName evidence="7">2-oxoglutarate dioxygenase (ethylene-forming)</fullName>
    </alternativeName>
    <alternativeName>
        <fullName evidence="8">2-oxoglutarate/L-arginine monooxygenase/decarboxylase (succinate-forming)</fullName>
    </alternativeName>
</protein>
<dbReference type="PANTHER" id="PTHR47990">
    <property type="entry name" value="2-OXOGLUTARATE (2OG) AND FE(II)-DEPENDENT OXYGENASE SUPERFAMILY PROTEIN-RELATED"/>
    <property type="match status" value="1"/>
</dbReference>
<evidence type="ECO:0000256" key="9">
    <source>
        <dbReference type="ARBA" id="ARBA00047725"/>
    </source>
</evidence>
<accession>A0A261SJ03</accession>
<keyword evidence="14" id="KW-1185">Reference proteome</keyword>
<keyword evidence="11" id="KW-0408">Iron</keyword>
<sequence>MTEYAPSLADIRPDAKEEIPVFDIGPFLAGAPGAREALAAQLRHALENIGFYFIVNHGVPQALIDETFEAAAAFHALALDAKMKHPFNEHNMGYLPLKGSTTRHSQLNRNNRPNMVESFFVKRDLPENHPDVVNGVRFRAANRWPPELPGFRGVVTAYADALEKLGKSLLPLYALALDLPADAFQQAFSDPMYTLRLSHYPEQEPQVENQFGLAPHSDTSFMTLLVQNKVQGLSIRLPNGKWIDAPALPGSFLVNGGDLLRRWTNDRFLATPHRVINNSGKERYAIPFFMDCNIDWTMECLPTCQDEDHPPKYAPITYTEYLAWYRNQNYADRDKPASDVTLSAY</sequence>
<evidence type="ECO:0000256" key="10">
    <source>
        <dbReference type="ARBA" id="ARBA00049359"/>
    </source>
</evidence>
<comment type="catalytic activity">
    <reaction evidence="9">
        <text>2-oxoglutarate + O2 + 2 H(+) = ethene + 3 CO2 + H2O</text>
        <dbReference type="Rhea" id="RHEA:31523"/>
        <dbReference type="ChEBI" id="CHEBI:15377"/>
        <dbReference type="ChEBI" id="CHEBI:15378"/>
        <dbReference type="ChEBI" id="CHEBI:15379"/>
        <dbReference type="ChEBI" id="CHEBI:16526"/>
        <dbReference type="ChEBI" id="CHEBI:16810"/>
        <dbReference type="ChEBI" id="CHEBI:18153"/>
        <dbReference type="EC" id="1.13.12.19"/>
    </reaction>
</comment>
<dbReference type="RefSeq" id="WP_094851525.1">
    <property type="nucleotide sequence ID" value="NZ_NEVM01000001.1"/>
</dbReference>
<feature type="domain" description="Fe2OG dioxygenase" evidence="12">
    <location>
        <begin position="190"/>
        <end position="292"/>
    </location>
</feature>